<gene>
    <name evidence="3" type="ORF">MERR_LOCUS43249</name>
</gene>
<dbReference type="GO" id="GO:0003676">
    <property type="term" value="F:nucleic acid binding"/>
    <property type="evidence" value="ECO:0007669"/>
    <property type="project" value="InterPro"/>
</dbReference>
<dbReference type="Proteomes" id="UP000467841">
    <property type="component" value="Unassembled WGS sequence"/>
</dbReference>
<protein>
    <recommendedName>
        <fullName evidence="2">Reverse transcriptase Ty1/copia-type domain-containing protein</fullName>
    </recommendedName>
</protein>
<reference evidence="3" key="1">
    <citation type="submission" date="2020-01" db="EMBL/GenBank/DDBJ databases">
        <authorList>
            <person name="Mishra B."/>
        </authorList>
    </citation>
    <scope>NUCLEOTIDE SEQUENCE [LARGE SCALE GENOMIC DNA]</scope>
</reference>
<dbReference type="OrthoDB" id="413760at2759"/>
<dbReference type="InterPro" id="IPR036397">
    <property type="entry name" value="RNaseH_sf"/>
</dbReference>
<evidence type="ECO:0000313" key="3">
    <source>
        <dbReference type="EMBL" id="CAA7056013.1"/>
    </source>
</evidence>
<evidence type="ECO:0000313" key="4">
    <source>
        <dbReference type="Proteomes" id="UP000467841"/>
    </source>
</evidence>
<accession>A0A6D2L883</accession>
<dbReference type="CDD" id="cd09272">
    <property type="entry name" value="RNase_HI_RT_Ty1"/>
    <property type="match status" value="1"/>
</dbReference>
<dbReference type="InterPro" id="IPR043502">
    <property type="entry name" value="DNA/RNA_pol_sf"/>
</dbReference>
<sequence length="575" mass="66436">MSDFFFDHGLQEREEQKEEEKNVEIKEESDNEEHQRENEEEEVREETQVLRRSDRPRVKPRYLEDYILLTIEGEMLLVCLNNEPQNYREAKESREWTRACEEEISSIERFKVWDLVDLLIGVKPIGLKWVFAPVARLETIRLLIDLAASHGWEIYHLDVKTAFLHGELKETVYVCQPEGFEKEGSGSKVYKLNKALYGLRQAPRAWNNKLNQILVELQFVKCSKEPSVYRKQVKEHLLVVGVYVDDLFVTGTSLELITSFKREMALNFEMSDLGKLTYYLGIEVLQHQNGITLNQTRYAQRILEEAGMKDCNMVHTPMETGLNFSKAENEKEIDASLFRKHVGCLRYLLHTRPDLSYAVGILSRYMQSPRESYGAAMKQCLRYLKGTTTYGLTFVRTSVPKLIGYSDSSHNVDEDDGKSTAGHMFYLGEGPISWCSHKQDVVALSSCEAEFMAGTEAAKQAIWLEELLCEIMGSSSEKVTIRIDNRYAIALTKNPVFHGRSKHIYRRYHFIRECVENGQIEVEHVPGSNQKADILTKALGKIKFREMRELIGVQDLEKMRFKLKGENIRVSLKEA</sequence>
<dbReference type="EMBL" id="CACVBM020001618">
    <property type="protein sequence ID" value="CAA7056013.1"/>
    <property type="molecule type" value="Genomic_DNA"/>
</dbReference>
<comment type="caution">
    <text evidence="3">The sequence shown here is derived from an EMBL/GenBank/DDBJ whole genome shotgun (WGS) entry which is preliminary data.</text>
</comment>
<feature type="region of interest" description="Disordered" evidence="1">
    <location>
        <begin position="1"/>
        <end position="50"/>
    </location>
</feature>
<organism evidence="3 4">
    <name type="scientific">Microthlaspi erraticum</name>
    <dbReference type="NCBI Taxonomy" id="1685480"/>
    <lineage>
        <taxon>Eukaryota</taxon>
        <taxon>Viridiplantae</taxon>
        <taxon>Streptophyta</taxon>
        <taxon>Embryophyta</taxon>
        <taxon>Tracheophyta</taxon>
        <taxon>Spermatophyta</taxon>
        <taxon>Magnoliopsida</taxon>
        <taxon>eudicotyledons</taxon>
        <taxon>Gunneridae</taxon>
        <taxon>Pentapetalae</taxon>
        <taxon>rosids</taxon>
        <taxon>malvids</taxon>
        <taxon>Brassicales</taxon>
        <taxon>Brassicaceae</taxon>
        <taxon>Coluteocarpeae</taxon>
        <taxon>Microthlaspi</taxon>
    </lineage>
</organism>
<dbReference type="SUPFAM" id="SSF56672">
    <property type="entry name" value="DNA/RNA polymerases"/>
    <property type="match status" value="1"/>
</dbReference>
<feature type="compositionally biased region" description="Basic and acidic residues" evidence="1">
    <location>
        <begin position="1"/>
        <end position="37"/>
    </location>
</feature>
<keyword evidence="4" id="KW-1185">Reference proteome</keyword>
<dbReference type="PANTHER" id="PTHR11439:SF483">
    <property type="entry name" value="PEPTIDE SYNTHASE GLIP-LIKE, PUTATIVE (AFU_ORTHOLOGUE AFUA_3G12920)-RELATED"/>
    <property type="match status" value="1"/>
</dbReference>
<dbReference type="InterPro" id="IPR013103">
    <property type="entry name" value="RVT_2"/>
</dbReference>
<dbReference type="PANTHER" id="PTHR11439">
    <property type="entry name" value="GAG-POL-RELATED RETROTRANSPOSON"/>
    <property type="match status" value="1"/>
</dbReference>
<evidence type="ECO:0000256" key="1">
    <source>
        <dbReference type="SAM" id="MobiDB-lite"/>
    </source>
</evidence>
<name>A0A6D2L883_9BRAS</name>
<feature type="domain" description="Reverse transcriptase Ty1/copia-type" evidence="2">
    <location>
        <begin position="130"/>
        <end position="319"/>
    </location>
</feature>
<dbReference type="Pfam" id="PF07727">
    <property type="entry name" value="RVT_2"/>
    <property type="match status" value="1"/>
</dbReference>
<proteinExistence type="predicted"/>
<dbReference type="Gene3D" id="3.30.420.10">
    <property type="entry name" value="Ribonuclease H-like superfamily/Ribonuclease H"/>
    <property type="match status" value="1"/>
</dbReference>
<dbReference type="AlphaFoldDB" id="A0A6D2L883"/>
<evidence type="ECO:0000259" key="2">
    <source>
        <dbReference type="Pfam" id="PF07727"/>
    </source>
</evidence>